<evidence type="ECO:0000256" key="15">
    <source>
        <dbReference type="ARBA" id="ARBA00039397"/>
    </source>
</evidence>
<evidence type="ECO:0000256" key="7">
    <source>
        <dbReference type="ARBA" id="ARBA00022692"/>
    </source>
</evidence>
<accession>A0A6B2LPA5</accession>
<comment type="subunit">
    <text evidence="14">Homotrimer; The trimer binds only one molecule of glutathione.</text>
</comment>
<reference evidence="19" key="1">
    <citation type="journal article" date="2020" name="J. Eukaryot. Microbiol.">
        <title>De novo Sequencing, Assembly and Annotation of the Transcriptome for the Free-Living Testate Amoeba Arcella intermedia.</title>
        <authorList>
            <person name="Ribeiro G.M."/>
            <person name="Porfirio-Sousa A.L."/>
            <person name="Maurer-Alcala X.X."/>
            <person name="Katz L.A."/>
            <person name="Lahr D.J.G."/>
        </authorList>
    </citation>
    <scope>NUCLEOTIDE SEQUENCE</scope>
</reference>
<evidence type="ECO:0000256" key="10">
    <source>
        <dbReference type="ARBA" id="ARBA00022989"/>
    </source>
</evidence>
<protein>
    <recommendedName>
        <fullName evidence="15">Microsomal glutathione S-transferase 1</fullName>
        <ecNumber evidence="5">2.5.1.18</ecNumber>
    </recommendedName>
</protein>
<evidence type="ECO:0000256" key="8">
    <source>
        <dbReference type="ARBA" id="ARBA00022787"/>
    </source>
</evidence>
<evidence type="ECO:0000256" key="13">
    <source>
        <dbReference type="ARBA" id="ARBA00023136"/>
    </source>
</evidence>
<dbReference type="InterPro" id="IPR040162">
    <property type="entry name" value="MGST1-like"/>
</dbReference>
<evidence type="ECO:0000256" key="1">
    <source>
        <dbReference type="ARBA" id="ARBA00003701"/>
    </source>
</evidence>
<comment type="subcellular location">
    <subcellularLocation>
        <location evidence="3">Endoplasmic reticulum membrane</location>
        <topology evidence="3">Multi-pass membrane protein</topology>
    </subcellularLocation>
    <subcellularLocation>
        <location evidence="2">Mitochondrion outer membrane</location>
    </subcellularLocation>
</comment>
<dbReference type="GO" id="GO:0005741">
    <property type="term" value="C:mitochondrial outer membrane"/>
    <property type="evidence" value="ECO:0007669"/>
    <property type="project" value="UniProtKB-SubCell"/>
</dbReference>
<comment type="function">
    <text evidence="1">Conjugation of reduced glutathione to a wide number of exogenous and endogenous hydrophobic electrophiles.</text>
</comment>
<proteinExistence type="inferred from homology"/>
<dbReference type="InterPro" id="IPR023352">
    <property type="entry name" value="MAPEG-like_dom_sf"/>
</dbReference>
<evidence type="ECO:0000256" key="6">
    <source>
        <dbReference type="ARBA" id="ARBA00022679"/>
    </source>
</evidence>
<keyword evidence="7 17" id="KW-0812">Transmembrane</keyword>
<sequence length="142" mass="15567">MWVTLVLTIKFIGTTLIQGGKRFKGGSRPPEDGAFSIAPAKVLQDFGVSPSSSQARLEDVRWQRIVHNDLENIPLGIIVAWGSLLSCYSERAHVALAVAFCLARILHTWAYAQALQPHRAIFYTIGLVCTLSLALNGLLGFF</sequence>
<feature type="signal peptide" evidence="18">
    <location>
        <begin position="1"/>
        <end position="19"/>
    </location>
</feature>
<dbReference type="PANTHER" id="PTHR10689:SF6">
    <property type="entry name" value="MICROSOMAL GLUTATHIONE S-TRANSFERASE 1"/>
    <property type="match status" value="1"/>
</dbReference>
<evidence type="ECO:0000256" key="12">
    <source>
        <dbReference type="ARBA" id="ARBA00023128"/>
    </source>
</evidence>
<evidence type="ECO:0000256" key="5">
    <source>
        <dbReference type="ARBA" id="ARBA00012452"/>
    </source>
</evidence>
<dbReference type="SUPFAM" id="SSF161084">
    <property type="entry name" value="MAPEG domain-like"/>
    <property type="match status" value="1"/>
</dbReference>
<evidence type="ECO:0000256" key="17">
    <source>
        <dbReference type="SAM" id="Phobius"/>
    </source>
</evidence>
<evidence type="ECO:0000256" key="11">
    <source>
        <dbReference type="ARBA" id="ARBA00022990"/>
    </source>
</evidence>
<dbReference type="Gene3D" id="1.20.120.550">
    <property type="entry name" value="Membrane associated eicosanoid/glutathione metabolism-like domain"/>
    <property type="match status" value="1"/>
</dbReference>
<keyword evidence="9" id="KW-0256">Endoplasmic reticulum</keyword>
<dbReference type="Pfam" id="PF01124">
    <property type="entry name" value="MAPEG"/>
    <property type="match status" value="1"/>
</dbReference>
<evidence type="ECO:0000256" key="18">
    <source>
        <dbReference type="SAM" id="SignalP"/>
    </source>
</evidence>
<evidence type="ECO:0000256" key="2">
    <source>
        <dbReference type="ARBA" id="ARBA00004294"/>
    </source>
</evidence>
<dbReference type="PANTHER" id="PTHR10689">
    <property type="entry name" value="MICROSOMAL GLUTATHIONE S-TRANSFERASE 1"/>
    <property type="match status" value="1"/>
</dbReference>
<evidence type="ECO:0000313" key="19">
    <source>
        <dbReference type="EMBL" id="NDV38906.1"/>
    </source>
</evidence>
<feature type="chain" id="PRO_5025491546" description="Microsomal glutathione S-transferase 1" evidence="18">
    <location>
        <begin position="20"/>
        <end position="142"/>
    </location>
</feature>
<evidence type="ECO:0000256" key="14">
    <source>
        <dbReference type="ARBA" id="ARBA00038540"/>
    </source>
</evidence>
<dbReference type="EMBL" id="GIBP01009937">
    <property type="protein sequence ID" value="NDV38906.1"/>
    <property type="molecule type" value="Transcribed_RNA"/>
</dbReference>
<evidence type="ECO:0000256" key="16">
    <source>
        <dbReference type="ARBA" id="ARBA00049385"/>
    </source>
</evidence>
<dbReference type="EC" id="2.5.1.18" evidence="5"/>
<keyword evidence="13 17" id="KW-0472">Membrane</keyword>
<name>A0A6B2LPA5_9EUKA</name>
<evidence type="ECO:0000256" key="4">
    <source>
        <dbReference type="ARBA" id="ARBA00010459"/>
    </source>
</evidence>
<organism evidence="19">
    <name type="scientific">Arcella intermedia</name>
    <dbReference type="NCBI Taxonomy" id="1963864"/>
    <lineage>
        <taxon>Eukaryota</taxon>
        <taxon>Amoebozoa</taxon>
        <taxon>Tubulinea</taxon>
        <taxon>Elardia</taxon>
        <taxon>Arcellinida</taxon>
        <taxon>Sphaerothecina</taxon>
        <taxon>Arcellidae</taxon>
        <taxon>Arcella</taxon>
    </lineage>
</organism>
<feature type="transmembrane region" description="Helical" evidence="17">
    <location>
        <begin position="120"/>
        <end position="141"/>
    </location>
</feature>
<comment type="catalytic activity">
    <reaction evidence="16">
        <text>RX + glutathione = an S-substituted glutathione + a halide anion + H(+)</text>
        <dbReference type="Rhea" id="RHEA:16437"/>
        <dbReference type="ChEBI" id="CHEBI:15378"/>
        <dbReference type="ChEBI" id="CHEBI:16042"/>
        <dbReference type="ChEBI" id="CHEBI:17792"/>
        <dbReference type="ChEBI" id="CHEBI:57925"/>
        <dbReference type="ChEBI" id="CHEBI:90779"/>
        <dbReference type="EC" id="2.5.1.18"/>
    </reaction>
    <physiologicalReaction direction="left-to-right" evidence="16">
        <dbReference type="Rhea" id="RHEA:16438"/>
    </physiologicalReaction>
</comment>
<keyword evidence="12" id="KW-0496">Mitochondrion</keyword>
<dbReference type="InterPro" id="IPR001129">
    <property type="entry name" value="Membr-assoc_MAPEG"/>
</dbReference>
<keyword evidence="11" id="KW-0007">Acetylation</keyword>
<dbReference type="GO" id="GO:0004364">
    <property type="term" value="F:glutathione transferase activity"/>
    <property type="evidence" value="ECO:0007669"/>
    <property type="project" value="UniProtKB-EC"/>
</dbReference>
<evidence type="ECO:0000256" key="9">
    <source>
        <dbReference type="ARBA" id="ARBA00022824"/>
    </source>
</evidence>
<keyword evidence="6" id="KW-0808">Transferase</keyword>
<comment type="similarity">
    <text evidence="4">Belongs to the MAPEG family.</text>
</comment>
<dbReference type="AlphaFoldDB" id="A0A6B2LPA5"/>
<evidence type="ECO:0000256" key="3">
    <source>
        <dbReference type="ARBA" id="ARBA00004477"/>
    </source>
</evidence>
<keyword evidence="8" id="KW-1000">Mitochondrion outer membrane</keyword>
<keyword evidence="10 17" id="KW-1133">Transmembrane helix</keyword>
<dbReference type="GO" id="GO:0005789">
    <property type="term" value="C:endoplasmic reticulum membrane"/>
    <property type="evidence" value="ECO:0007669"/>
    <property type="project" value="UniProtKB-SubCell"/>
</dbReference>
<keyword evidence="18" id="KW-0732">Signal</keyword>